<dbReference type="InterPro" id="IPR000522">
    <property type="entry name" value="ABC_transptr_permease_BtuC"/>
</dbReference>
<feature type="transmembrane region" description="Helical" evidence="8">
    <location>
        <begin position="57"/>
        <end position="74"/>
    </location>
</feature>
<evidence type="ECO:0000256" key="5">
    <source>
        <dbReference type="ARBA" id="ARBA00022692"/>
    </source>
</evidence>
<evidence type="ECO:0000256" key="7">
    <source>
        <dbReference type="ARBA" id="ARBA00023136"/>
    </source>
</evidence>
<comment type="caution">
    <text evidence="9">The sequence shown here is derived from an EMBL/GenBank/DDBJ whole genome shotgun (WGS) entry which is preliminary data.</text>
</comment>
<evidence type="ECO:0000313" key="9">
    <source>
        <dbReference type="EMBL" id="MFC0205506.1"/>
    </source>
</evidence>
<evidence type="ECO:0000256" key="6">
    <source>
        <dbReference type="ARBA" id="ARBA00022989"/>
    </source>
</evidence>
<name>A0ABV6CYP3_9SPHN</name>
<keyword evidence="4" id="KW-1003">Cell membrane</keyword>
<comment type="similarity">
    <text evidence="2">Belongs to the binding-protein-dependent transport system permease family. FecCD subfamily.</text>
</comment>
<dbReference type="Pfam" id="PF01032">
    <property type="entry name" value="FecCD"/>
    <property type="match status" value="1"/>
</dbReference>
<dbReference type="PANTHER" id="PTHR30472">
    <property type="entry name" value="FERRIC ENTEROBACTIN TRANSPORT SYSTEM PERMEASE PROTEIN"/>
    <property type="match status" value="1"/>
</dbReference>
<evidence type="ECO:0000256" key="3">
    <source>
        <dbReference type="ARBA" id="ARBA00022448"/>
    </source>
</evidence>
<dbReference type="InterPro" id="IPR037294">
    <property type="entry name" value="ABC_BtuC-like"/>
</dbReference>
<feature type="transmembrane region" description="Helical" evidence="8">
    <location>
        <begin position="273"/>
        <end position="290"/>
    </location>
</feature>
<evidence type="ECO:0000313" key="10">
    <source>
        <dbReference type="Proteomes" id="UP001589798"/>
    </source>
</evidence>
<evidence type="ECO:0000256" key="1">
    <source>
        <dbReference type="ARBA" id="ARBA00004651"/>
    </source>
</evidence>
<dbReference type="Gene3D" id="1.10.3470.10">
    <property type="entry name" value="ABC transporter involved in vitamin B12 uptake, BtuC"/>
    <property type="match status" value="1"/>
</dbReference>
<feature type="transmembrane region" description="Helical" evidence="8">
    <location>
        <begin position="112"/>
        <end position="132"/>
    </location>
</feature>
<dbReference type="SUPFAM" id="SSF81345">
    <property type="entry name" value="ABC transporter involved in vitamin B12 uptake, BtuC"/>
    <property type="match status" value="1"/>
</dbReference>
<dbReference type="RefSeq" id="WP_379488242.1">
    <property type="nucleotide sequence ID" value="NZ_JBHLWK010000018.1"/>
</dbReference>
<organism evidence="9 10">
    <name type="scientific">Novosphingobium soli</name>
    <dbReference type="NCBI Taxonomy" id="574956"/>
    <lineage>
        <taxon>Bacteria</taxon>
        <taxon>Pseudomonadati</taxon>
        <taxon>Pseudomonadota</taxon>
        <taxon>Alphaproteobacteria</taxon>
        <taxon>Sphingomonadales</taxon>
        <taxon>Sphingomonadaceae</taxon>
        <taxon>Novosphingobium</taxon>
    </lineage>
</organism>
<feature type="transmembrane region" description="Helical" evidence="8">
    <location>
        <begin position="86"/>
        <end position="106"/>
    </location>
</feature>
<keyword evidence="6 8" id="KW-1133">Transmembrane helix</keyword>
<feature type="transmembrane region" description="Helical" evidence="8">
    <location>
        <begin position="184"/>
        <end position="204"/>
    </location>
</feature>
<dbReference type="Proteomes" id="UP001589798">
    <property type="component" value="Unassembled WGS sequence"/>
</dbReference>
<accession>A0ABV6CYP3</accession>
<proteinExistence type="inferred from homology"/>
<comment type="subcellular location">
    <subcellularLocation>
        <location evidence="1">Cell membrane</location>
        <topology evidence="1">Multi-pass membrane protein</topology>
    </subcellularLocation>
</comment>
<keyword evidence="7 8" id="KW-0472">Membrane</keyword>
<evidence type="ECO:0000256" key="2">
    <source>
        <dbReference type="ARBA" id="ARBA00007935"/>
    </source>
</evidence>
<evidence type="ECO:0000256" key="4">
    <source>
        <dbReference type="ARBA" id="ARBA00022475"/>
    </source>
</evidence>
<protein>
    <submittedName>
        <fullName evidence="9">FecCD family ABC transporter permease</fullName>
    </submittedName>
</protein>
<evidence type="ECO:0000256" key="8">
    <source>
        <dbReference type="SAM" id="Phobius"/>
    </source>
</evidence>
<feature type="transmembrane region" description="Helical" evidence="8">
    <location>
        <begin position="302"/>
        <end position="321"/>
    </location>
</feature>
<dbReference type="PANTHER" id="PTHR30472:SF25">
    <property type="entry name" value="ABC TRANSPORTER PERMEASE PROTEIN MJ0876-RELATED"/>
    <property type="match status" value="1"/>
</dbReference>
<gene>
    <name evidence="9" type="ORF">ACFFJC_14670</name>
</gene>
<dbReference type="CDD" id="cd06550">
    <property type="entry name" value="TM_ABC_iron-siderophores_like"/>
    <property type="match status" value="1"/>
</dbReference>
<keyword evidence="5 8" id="KW-0812">Transmembrane</keyword>
<feature type="transmembrane region" description="Helical" evidence="8">
    <location>
        <begin position="231"/>
        <end position="261"/>
    </location>
</feature>
<sequence length="328" mass="33624">MNRWLTPVLTLLLVGAALLSILAGTVWLTPGQASNALFSATPDLPGLIVREIRLPRIILAMAIGASLGLSGATLQGLLRNPLAEPGLLGVTSGASLGAVIAIYFGFASSFGLATPLFALTGAFVTAGIALMLARSGGTLALILTGVAISSITMALVMLALNLAPNPYAAYEIMTWLMGSLSDRSWDHVTLALPFVVPGLLMLLLTGRALDALTLGDVQAESLGIPVARIRLLALAGTALSVGAATSIAGSIGFVGLIAPHLVRPLVGHQPGRVLLPAMLAGALLVTLADVATRTIVLGGAPLNIGVFTSLLGTPFFLWLILHVRRMTA</sequence>
<reference evidence="9 10" key="1">
    <citation type="submission" date="2024-09" db="EMBL/GenBank/DDBJ databases">
        <authorList>
            <person name="Sun Q."/>
            <person name="Mori K."/>
        </authorList>
    </citation>
    <scope>NUCLEOTIDE SEQUENCE [LARGE SCALE GENOMIC DNA]</scope>
    <source>
        <strain evidence="9 10">CCM 7706</strain>
    </source>
</reference>
<dbReference type="EMBL" id="JBHLWK010000018">
    <property type="protein sequence ID" value="MFC0205506.1"/>
    <property type="molecule type" value="Genomic_DNA"/>
</dbReference>
<keyword evidence="3" id="KW-0813">Transport</keyword>
<keyword evidence="10" id="KW-1185">Reference proteome</keyword>
<feature type="transmembrane region" description="Helical" evidence="8">
    <location>
        <begin position="139"/>
        <end position="164"/>
    </location>
</feature>